<evidence type="ECO:0008006" key="4">
    <source>
        <dbReference type="Google" id="ProtNLM"/>
    </source>
</evidence>
<proteinExistence type="predicted"/>
<organism evidence="2 3">
    <name type="scientific">Thermospira aquatica</name>
    <dbReference type="NCBI Taxonomy" id="2828656"/>
    <lineage>
        <taxon>Bacteria</taxon>
        <taxon>Pseudomonadati</taxon>
        <taxon>Spirochaetota</taxon>
        <taxon>Spirochaetia</taxon>
        <taxon>Brevinematales</taxon>
        <taxon>Thermospiraceae</taxon>
        <taxon>Thermospira</taxon>
    </lineage>
</organism>
<dbReference type="RefSeq" id="WP_271434815.1">
    <property type="nucleotide sequence ID" value="NZ_CP073355.1"/>
</dbReference>
<accession>A0AAX3BBI9</accession>
<dbReference type="EMBL" id="CP073355">
    <property type="protein sequence ID" value="URA09677.1"/>
    <property type="molecule type" value="Genomic_DNA"/>
</dbReference>
<keyword evidence="1" id="KW-0472">Membrane</keyword>
<evidence type="ECO:0000313" key="2">
    <source>
        <dbReference type="EMBL" id="URA09677.1"/>
    </source>
</evidence>
<name>A0AAX3BBI9_9SPIR</name>
<sequence length="289" mass="33878">MRIALRYLENERVECSYKGVHLALWDVLKYTLHHPYLKHYFITDYEGGNTLVPREAWRYEENLVYKELAPGVFYFPYESLGFVLNDSLSSLSLYAFEESFTGIPDTHNADLAIEIRHTDEIRLVFHRSFLPLFLGFYTLSVLKIGFEDVTVTHLGDVLTSLVEKERPLAWEPVTGSVTISPKGLQFLVETEEKGSEVYYRFTYKSKCKKERLKPNEVKSLVLTFKKKILVTWEDKAFFLAGLLLILWLILLLVKKKFLMPLLFFVLVLFVGWLLLKRFYLIFFVKKISS</sequence>
<reference evidence="2" key="2">
    <citation type="submission" date="2022-06" db="EMBL/GenBank/DDBJ databases">
        <title>Thermospira aquatica gen. nov., sp. nov.</title>
        <authorList>
            <person name="Ben Ali Gam Z."/>
            <person name="Labat M."/>
        </authorList>
    </citation>
    <scope>NUCLEOTIDE SEQUENCE</scope>
    <source>
        <strain evidence="2">F1F22</strain>
    </source>
</reference>
<dbReference type="Proteomes" id="UP001056539">
    <property type="component" value="Chromosome"/>
</dbReference>
<evidence type="ECO:0000313" key="3">
    <source>
        <dbReference type="Proteomes" id="UP001056539"/>
    </source>
</evidence>
<keyword evidence="3" id="KW-1185">Reference proteome</keyword>
<evidence type="ECO:0000256" key="1">
    <source>
        <dbReference type="SAM" id="Phobius"/>
    </source>
</evidence>
<keyword evidence="1" id="KW-1133">Transmembrane helix</keyword>
<reference evidence="2" key="1">
    <citation type="submission" date="2021-04" db="EMBL/GenBank/DDBJ databases">
        <authorList>
            <person name="Postec A."/>
        </authorList>
    </citation>
    <scope>NUCLEOTIDE SEQUENCE</scope>
    <source>
        <strain evidence="2">F1F22</strain>
    </source>
</reference>
<dbReference type="KEGG" id="taqu:KDW03_09330"/>
<protein>
    <recommendedName>
        <fullName evidence="4">DUF2207 domain-containing protein</fullName>
    </recommendedName>
</protein>
<gene>
    <name evidence="2" type="ORF">KDW03_09330</name>
</gene>
<dbReference type="AlphaFoldDB" id="A0AAX3BBI9"/>
<keyword evidence="1" id="KW-0812">Transmembrane</keyword>
<feature type="transmembrane region" description="Helical" evidence="1">
    <location>
        <begin position="259"/>
        <end position="284"/>
    </location>
</feature>
<feature type="transmembrane region" description="Helical" evidence="1">
    <location>
        <begin position="236"/>
        <end position="253"/>
    </location>
</feature>